<proteinExistence type="predicted"/>
<gene>
    <name evidence="1" type="ORF">LCGC14_0767810</name>
</gene>
<dbReference type="AlphaFoldDB" id="A0A0F9SJA1"/>
<dbReference type="EMBL" id="LAZR01001927">
    <property type="protein sequence ID" value="KKN37021.1"/>
    <property type="molecule type" value="Genomic_DNA"/>
</dbReference>
<comment type="caution">
    <text evidence="1">The sequence shown here is derived from an EMBL/GenBank/DDBJ whole genome shotgun (WGS) entry which is preliminary data.</text>
</comment>
<sequence length="79" mass="9009">MSTPNFTGKTAGETRKHIYVKPFGYPIRLCNWNIPEHDFVDVGNTPMCSHCQSVKSGERHSFMKVDLATKPKDDKRGNR</sequence>
<organism evidence="1">
    <name type="scientific">marine sediment metagenome</name>
    <dbReference type="NCBI Taxonomy" id="412755"/>
    <lineage>
        <taxon>unclassified sequences</taxon>
        <taxon>metagenomes</taxon>
        <taxon>ecological metagenomes</taxon>
    </lineage>
</organism>
<protein>
    <submittedName>
        <fullName evidence="1">Uncharacterized protein</fullName>
    </submittedName>
</protein>
<reference evidence="1" key="1">
    <citation type="journal article" date="2015" name="Nature">
        <title>Complex archaea that bridge the gap between prokaryotes and eukaryotes.</title>
        <authorList>
            <person name="Spang A."/>
            <person name="Saw J.H."/>
            <person name="Jorgensen S.L."/>
            <person name="Zaremba-Niedzwiedzka K."/>
            <person name="Martijn J."/>
            <person name="Lind A.E."/>
            <person name="van Eijk R."/>
            <person name="Schleper C."/>
            <person name="Guy L."/>
            <person name="Ettema T.J."/>
        </authorList>
    </citation>
    <scope>NUCLEOTIDE SEQUENCE</scope>
</reference>
<evidence type="ECO:0000313" key="1">
    <source>
        <dbReference type="EMBL" id="KKN37021.1"/>
    </source>
</evidence>
<name>A0A0F9SJA1_9ZZZZ</name>
<accession>A0A0F9SJA1</accession>